<dbReference type="AlphaFoldDB" id="A0A1H0EZ15"/>
<sequence length="48" mass="5507">MNGTTSIEETFFENMYIFLINLLRHSKCHDILLLVALTERPAANGLKK</sequence>
<protein>
    <submittedName>
        <fullName evidence="1">Uncharacterized protein</fullName>
    </submittedName>
</protein>
<name>A0A1H0EZ15_HALAD</name>
<proteinExistence type="predicted"/>
<gene>
    <name evidence="1" type="ORF">SAMN05421677_101353</name>
</gene>
<reference evidence="2" key="1">
    <citation type="submission" date="2016-10" db="EMBL/GenBank/DDBJ databases">
        <authorList>
            <person name="Varghese N."/>
            <person name="Submissions S."/>
        </authorList>
    </citation>
    <scope>NUCLEOTIDE SEQUENCE [LARGE SCALE GENOMIC DNA]</scope>
    <source>
        <strain evidence="2">CGMCC 1.3703</strain>
    </source>
</reference>
<organism evidence="1 2">
    <name type="scientific">Halobacillus aidingensis</name>
    <dbReference type="NCBI Taxonomy" id="240303"/>
    <lineage>
        <taxon>Bacteria</taxon>
        <taxon>Bacillati</taxon>
        <taxon>Bacillota</taxon>
        <taxon>Bacilli</taxon>
        <taxon>Bacillales</taxon>
        <taxon>Bacillaceae</taxon>
        <taxon>Halobacillus</taxon>
    </lineage>
</organism>
<dbReference type="Proteomes" id="UP000198860">
    <property type="component" value="Unassembled WGS sequence"/>
</dbReference>
<evidence type="ECO:0000313" key="2">
    <source>
        <dbReference type="Proteomes" id="UP000198860"/>
    </source>
</evidence>
<evidence type="ECO:0000313" key="1">
    <source>
        <dbReference type="EMBL" id="SDN87644.1"/>
    </source>
</evidence>
<keyword evidence="2" id="KW-1185">Reference proteome</keyword>
<accession>A0A1H0EZ15</accession>
<dbReference type="EMBL" id="FNIZ01000001">
    <property type="protein sequence ID" value="SDN87644.1"/>
    <property type="molecule type" value="Genomic_DNA"/>
</dbReference>